<evidence type="ECO:0000256" key="1">
    <source>
        <dbReference type="SAM" id="MobiDB-lite"/>
    </source>
</evidence>
<feature type="region of interest" description="Disordered" evidence="1">
    <location>
        <begin position="35"/>
        <end position="66"/>
    </location>
</feature>
<keyword evidence="4" id="KW-1185">Reference proteome</keyword>
<feature type="chain" id="PRO_5003262785" evidence="2">
    <location>
        <begin position="17"/>
        <end position="591"/>
    </location>
</feature>
<dbReference type="InParanoid" id="F0Y853"/>
<dbReference type="eggNOG" id="ENOG502RVW7">
    <property type="taxonomic scope" value="Eukaryota"/>
</dbReference>
<name>F0Y853_AURAN</name>
<dbReference type="OrthoDB" id="35968at2759"/>
<dbReference type="EMBL" id="GL833127">
    <property type="protein sequence ID" value="EGB08545.1"/>
    <property type="molecule type" value="Genomic_DNA"/>
</dbReference>
<dbReference type="Proteomes" id="UP000002729">
    <property type="component" value="Unassembled WGS sequence"/>
</dbReference>
<evidence type="ECO:0000313" key="3">
    <source>
        <dbReference type="EMBL" id="EGB08545.1"/>
    </source>
</evidence>
<reference evidence="3 4" key="1">
    <citation type="journal article" date="2011" name="Proc. Natl. Acad. Sci. U.S.A.">
        <title>Niche of harmful alga Aureococcus anophagefferens revealed through ecogenomics.</title>
        <authorList>
            <person name="Gobler C.J."/>
            <person name="Berry D.L."/>
            <person name="Dyhrman S.T."/>
            <person name="Wilhelm S.W."/>
            <person name="Salamov A."/>
            <person name="Lobanov A.V."/>
            <person name="Zhang Y."/>
            <person name="Collier J.L."/>
            <person name="Wurch L.L."/>
            <person name="Kustka A.B."/>
            <person name="Dill B.D."/>
            <person name="Shah M."/>
            <person name="VerBerkmoes N.C."/>
            <person name="Kuo A."/>
            <person name="Terry A."/>
            <person name="Pangilinan J."/>
            <person name="Lindquist E.A."/>
            <person name="Lucas S."/>
            <person name="Paulsen I.T."/>
            <person name="Hattenrath-Lehmann T.K."/>
            <person name="Talmage S.C."/>
            <person name="Walker E.A."/>
            <person name="Koch F."/>
            <person name="Burson A.M."/>
            <person name="Marcoval M.A."/>
            <person name="Tang Y.Z."/>
            <person name="Lecleir G.R."/>
            <person name="Coyne K.J."/>
            <person name="Berg G.M."/>
            <person name="Bertrand E.M."/>
            <person name="Saito M.A."/>
            <person name="Gladyshev V.N."/>
            <person name="Grigoriev I.V."/>
        </authorList>
    </citation>
    <scope>NUCLEOTIDE SEQUENCE [LARGE SCALE GENOMIC DNA]</scope>
    <source>
        <strain evidence="4">CCMP 1984</strain>
    </source>
</reference>
<dbReference type="RefSeq" id="XP_009036550.1">
    <property type="nucleotide sequence ID" value="XM_009038302.1"/>
</dbReference>
<sequence>MVRTLILALALSATDGFAPATKGIQRVAPMNMETMPYSSPAAQSSSGPLGLGPRESPKNAPGADSTILVQGGSLRTWSYKSPLVNQVQVVLSTEGRPLDADLELWHGPDNTPCKMRVYVENGQLRPFSCVIATPRGPNTVAIRNIGQMEFPIAADVYANDVENPSAETAGSATTIQGGALRTYPFDPLVNSVEVLLRTDGRPLNARIELLQGPNNNKQVIELYTEDGLDRPFFAILETPGSGNVVRIVNTAPVEFPMTAAVVPHSIDDKMASGAFDGDVVIGGDIGCCVERERHPPASHSTDTMVRTLVLALALSATDALVPGATRSPRVAPMKMMETMPYSSPTAQSSSGPLGLGPRESPKIAQGADSTILVQGGSLRTWSYKSPLVNQVQVVLSTEGRPLDADLELWHGPDNTPCKMRVYVENGQLRPFSCVIATPRGPNTVAIRNIGQMEFPIAADVYANDVENPSAETAGSATTIQGGALRTYPFDPLVNSVEVLLRTDGRPLNARIELLQGPNNNKQVIELYTEDGLDRPFFAILETPGSGNVVRIVNTAPVEFPMTAAVVPHSIDDKMASGAFDGDVVIGGDIGW</sequence>
<dbReference type="GeneID" id="20228276"/>
<dbReference type="InterPro" id="IPR057491">
    <property type="entry name" value="DiatomPyrShell"/>
</dbReference>
<protein>
    <submittedName>
        <fullName evidence="3">Expressed protein</fullName>
    </submittedName>
</protein>
<organism evidence="4">
    <name type="scientific">Aureococcus anophagefferens</name>
    <name type="common">Harmful bloom alga</name>
    <dbReference type="NCBI Taxonomy" id="44056"/>
    <lineage>
        <taxon>Eukaryota</taxon>
        <taxon>Sar</taxon>
        <taxon>Stramenopiles</taxon>
        <taxon>Ochrophyta</taxon>
        <taxon>Pelagophyceae</taxon>
        <taxon>Pelagomonadales</taxon>
        <taxon>Pelagomonadaceae</taxon>
        <taxon>Aureococcus</taxon>
    </lineage>
</organism>
<gene>
    <name evidence="3" type="ORF">AURANDRAFT_71555</name>
</gene>
<evidence type="ECO:0000313" key="4">
    <source>
        <dbReference type="Proteomes" id="UP000002729"/>
    </source>
</evidence>
<accession>F0Y853</accession>
<dbReference type="KEGG" id="aaf:AURANDRAFT_71555"/>
<feature type="signal peptide" evidence="2">
    <location>
        <begin position="1"/>
        <end position="16"/>
    </location>
</feature>
<proteinExistence type="predicted"/>
<dbReference type="Pfam" id="PF25192">
    <property type="entry name" value="DiatomPyrShell"/>
    <property type="match status" value="2"/>
</dbReference>
<dbReference type="AlphaFoldDB" id="F0Y853"/>
<feature type="compositionally biased region" description="Polar residues" evidence="1">
    <location>
        <begin position="36"/>
        <end position="47"/>
    </location>
</feature>
<keyword evidence="2" id="KW-0732">Signal</keyword>
<evidence type="ECO:0000256" key="2">
    <source>
        <dbReference type="SAM" id="SignalP"/>
    </source>
</evidence>